<accession>A0A0R1VTU2</accession>
<dbReference type="InterPro" id="IPR024064">
    <property type="entry name" value="FdhE-like_sf"/>
</dbReference>
<evidence type="ECO:0000313" key="1">
    <source>
        <dbReference type="EMBL" id="KRM09192.1"/>
    </source>
</evidence>
<organism evidence="1 2">
    <name type="scientific">Paucilactobacillus suebicus DSM 5007 = KCTC 3549</name>
    <dbReference type="NCBI Taxonomy" id="1423807"/>
    <lineage>
        <taxon>Bacteria</taxon>
        <taxon>Bacillati</taxon>
        <taxon>Bacillota</taxon>
        <taxon>Bacilli</taxon>
        <taxon>Lactobacillales</taxon>
        <taxon>Lactobacillaceae</taxon>
        <taxon>Paucilactobacillus</taxon>
    </lineage>
</organism>
<dbReference type="STRING" id="1423807.FD16_GL001910"/>
<keyword evidence="2" id="KW-1185">Reference proteome</keyword>
<dbReference type="Proteomes" id="UP000051820">
    <property type="component" value="Unassembled WGS sequence"/>
</dbReference>
<comment type="caution">
    <text evidence="1">The sequence shown here is derived from an EMBL/GenBank/DDBJ whole genome shotgun (WGS) entry which is preliminary data.</text>
</comment>
<dbReference type="AlphaFoldDB" id="A0A0R1VTU2"/>
<protein>
    <submittedName>
        <fullName evidence="1">Uncharacterized protein</fullName>
    </submittedName>
</protein>
<evidence type="ECO:0000313" key="2">
    <source>
        <dbReference type="Proteomes" id="UP000051820"/>
    </source>
</evidence>
<dbReference type="SUPFAM" id="SSF144020">
    <property type="entry name" value="FdhE-like"/>
    <property type="match status" value="1"/>
</dbReference>
<reference evidence="1 2" key="1">
    <citation type="journal article" date="2015" name="Genome Announc.">
        <title>Expanding the biotechnology potential of lactobacilli through comparative genomics of 213 strains and associated genera.</title>
        <authorList>
            <person name="Sun Z."/>
            <person name="Harris H.M."/>
            <person name="McCann A."/>
            <person name="Guo C."/>
            <person name="Argimon S."/>
            <person name="Zhang W."/>
            <person name="Yang X."/>
            <person name="Jeffery I.B."/>
            <person name="Cooney J.C."/>
            <person name="Kagawa T.F."/>
            <person name="Liu W."/>
            <person name="Song Y."/>
            <person name="Salvetti E."/>
            <person name="Wrobel A."/>
            <person name="Rasinkangas P."/>
            <person name="Parkhill J."/>
            <person name="Rea M.C."/>
            <person name="O'Sullivan O."/>
            <person name="Ritari J."/>
            <person name="Douillard F.P."/>
            <person name="Paul Ross R."/>
            <person name="Yang R."/>
            <person name="Briner A.E."/>
            <person name="Felis G.E."/>
            <person name="de Vos W.M."/>
            <person name="Barrangou R."/>
            <person name="Klaenhammer T.R."/>
            <person name="Caufield P.W."/>
            <person name="Cui Y."/>
            <person name="Zhang H."/>
            <person name="O'Toole P.W."/>
        </authorList>
    </citation>
    <scope>NUCLEOTIDE SEQUENCE [LARGE SCALE GENOMIC DNA]</scope>
    <source>
        <strain evidence="1 2">DSM 5007</strain>
    </source>
</reference>
<dbReference type="EMBL" id="AZGF01000049">
    <property type="protein sequence ID" value="KRM09192.1"/>
    <property type="molecule type" value="Genomic_DNA"/>
</dbReference>
<proteinExistence type="predicted"/>
<name>A0A0R1VTU2_9LACO</name>
<gene>
    <name evidence="1" type="ORF">FD16_GL001910</name>
</gene>
<dbReference type="PATRIC" id="fig|1423807.3.peg.1961"/>
<sequence>MVSLAGTQVRVICLIEPGYMISDEGEKLPCPWCKNVDGVAYVGYYRDDGFVKADECPHCHRKLGGNEE</sequence>